<dbReference type="PANTHER" id="PTHR30461">
    <property type="entry name" value="DNA-INVERTASE FROM LAMBDOID PROPHAGE"/>
    <property type="match status" value="1"/>
</dbReference>
<evidence type="ECO:0000256" key="2">
    <source>
        <dbReference type="ARBA" id="ARBA00023125"/>
    </source>
</evidence>
<proteinExistence type="predicted"/>
<evidence type="ECO:0000313" key="7">
    <source>
        <dbReference type="EMBL" id="MBG0741723.1"/>
    </source>
</evidence>
<dbReference type="Pfam" id="PF00239">
    <property type="entry name" value="Resolvase"/>
    <property type="match status" value="1"/>
</dbReference>
<dbReference type="InterPro" id="IPR050639">
    <property type="entry name" value="SSR_resolvase"/>
</dbReference>
<dbReference type="GO" id="GO:0003677">
    <property type="term" value="F:DNA binding"/>
    <property type="evidence" value="ECO:0007669"/>
    <property type="project" value="UniProtKB-KW"/>
</dbReference>
<dbReference type="SMART" id="SM00857">
    <property type="entry name" value="Resolvase"/>
    <property type="match status" value="1"/>
</dbReference>
<evidence type="ECO:0000256" key="4">
    <source>
        <dbReference type="PIRSR" id="PIRSR606118-50"/>
    </source>
</evidence>
<name>A0A931CP05_9MICC</name>
<dbReference type="CDD" id="cd03768">
    <property type="entry name" value="SR_ResInv"/>
    <property type="match status" value="1"/>
</dbReference>
<sequence length="193" mass="21414">MTRLGYARVSTADQDTELQIRELEASGCERIYRDHGISGTKTSRPELNRMLDRLSQGDEVVVWKLDRLGRNTRHLLELLDDFKARGIKFRSLRDGIATDPSSDLGGAMAQAMVTIISAFAQLERDQLSERTKAGMAIAASHGRKAGRQEVTANHPNVKQAHVLRKQGLKPADIGKIIGTSRATVYRYLTMEPG</sequence>
<dbReference type="AlphaFoldDB" id="A0A931CP05"/>
<dbReference type="PANTHER" id="PTHR30461:SF2">
    <property type="entry name" value="SERINE RECOMBINASE PINE-RELATED"/>
    <property type="match status" value="1"/>
</dbReference>
<evidence type="ECO:0000259" key="6">
    <source>
        <dbReference type="PROSITE" id="PS51736"/>
    </source>
</evidence>
<evidence type="ECO:0000256" key="3">
    <source>
        <dbReference type="ARBA" id="ARBA00023172"/>
    </source>
</evidence>
<gene>
    <name evidence="7" type="ORF">IV500_20410</name>
</gene>
<comment type="caution">
    <text evidence="7">The sequence shown here is derived from an EMBL/GenBank/DDBJ whole genome shotgun (WGS) entry which is preliminary data.</text>
</comment>
<organism evidence="7 8">
    <name type="scientific">Arthrobacter terrae</name>
    <dbReference type="NCBI Taxonomy" id="2935737"/>
    <lineage>
        <taxon>Bacteria</taxon>
        <taxon>Bacillati</taxon>
        <taxon>Actinomycetota</taxon>
        <taxon>Actinomycetes</taxon>
        <taxon>Micrococcales</taxon>
        <taxon>Micrococcaceae</taxon>
        <taxon>Arthrobacter</taxon>
    </lineage>
</organism>
<dbReference type="PROSITE" id="PS51736">
    <property type="entry name" value="RECOMBINASES_3"/>
    <property type="match status" value="1"/>
</dbReference>
<dbReference type="Proteomes" id="UP000655366">
    <property type="component" value="Unassembled WGS sequence"/>
</dbReference>
<feature type="domain" description="Resolvase/invertase-type recombinase catalytic" evidence="6">
    <location>
        <begin position="2"/>
        <end position="142"/>
    </location>
</feature>
<evidence type="ECO:0000256" key="1">
    <source>
        <dbReference type="ARBA" id="ARBA00022908"/>
    </source>
</evidence>
<evidence type="ECO:0000313" key="8">
    <source>
        <dbReference type="Proteomes" id="UP000655366"/>
    </source>
</evidence>
<reference evidence="7 8" key="1">
    <citation type="submission" date="2020-11" db="EMBL/GenBank/DDBJ databases">
        <title>Arthrobacter antarcticus sp. nov., isolated from Antarctic Soil.</title>
        <authorList>
            <person name="Li J."/>
        </authorList>
    </citation>
    <scope>NUCLEOTIDE SEQUENCE [LARGE SCALE GENOMIC DNA]</scope>
    <source>
        <strain evidence="7 8">Z1-20</strain>
    </source>
</reference>
<keyword evidence="3" id="KW-0233">DNA recombination</keyword>
<dbReference type="SUPFAM" id="SSF53041">
    <property type="entry name" value="Resolvase-like"/>
    <property type="match status" value="1"/>
</dbReference>
<dbReference type="Gene3D" id="3.40.50.1390">
    <property type="entry name" value="Resolvase, N-terminal catalytic domain"/>
    <property type="match status" value="1"/>
</dbReference>
<dbReference type="GO" id="GO:0015074">
    <property type="term" value="P:DNA integration"/>
    <property type="evidence" value="ECO:0007669"/>
    <property type="project" value="UniProtKB-KW"/>
</dbReference>
<keyword evidence="2" id="KW-0238">DNA-binding</keyword>
<protein>
    <submittedName>
        <fullName evidence="7">Recombinase family protein</fullName>
    </submittedName>
</protein>
<accession>A0A931CP05</accession>
<keyword evidence="8" id="KW-1185">Reference proteome</keyword>
<dbReference type="InterPro" id="IPR006119">
    <property type="entry name" value="Resolv_N"/>
</dbReference>
<dbReference type="EMBL" id="JADNYM010000038">
    <property type="protein sequence ID" value="MBG0741723.1"/>
    <property type="molecule type" value="Genomic_DNA"/>
</dbReference>
<dbReference type="PROSITE" id="PS00397">
    <property type="entry name" value="RECOMBINASES_1"/>
    <property type="match status" value="1"/>
</dbReference>
<evidence type="ECO:0000256" key="5">
    <source>
        <dbReference type="PROSITE-ProRule" id="PRU10137"/>
    </source>
</evidence>
<feature type="active site" description="O-(5'-phospho-DNA)-serine intermediate" evidence="4 5">
    <location>
        <position position="10"/>
    </location>
</feature>
<keyword evidence="1" id="KW-0229">DNA integration</keyword>
<dbReference type="InterPro" id="IPR036162">
    <property type="entry name" value="Resolvase-like_N_sf"/>
</dbReference>
<dbReference type="Gene3D" id="1.10.10.60">
    <property type="entry name" value="Homeodomain-like"/>
    <property type="match status" value="1"/>
</dbReference>
<dbReference type="PROSITE" id="PS00398">
    <property type="entry name" value="RECOMBINASES_2"/>
    <property type="match status" value="1"/>
</dbReference>
<dbReference type="InterPro" id="IPR006118">
    <property type="entry name" value="Recombinase_CS"/>
</dbReference>
<dbReference type="GO" id="GO:0000150">
    <property type="term" value="F:DNA strand exchange activity"/>
    <property type="evidence" value="ECO:0007669"/>
    <property type="project" value="InterPro"/>
</dbReference>